<reference evidence="3" key="1">
    <citation type="journal article" date="2019" name="Sci. Rep.">
        <title>Draft genome of Tanacetum cinerariifolium, the natural source of mosquito coil.</title>
        <authorList>
            <person name="Yamashiro T."/>
            <person name="Shiraishi A."/>
            <person name="Satake H."/>
            <person name="Nakayama K."/>
        </authorList>
    </citation>
    <scope>NUCLEOTIDE SEQUENCE</scope>
</reference>
<accession>A0A699KPT6</accession>
<sequence>MQNKKSDLSFLRVFGSLCYPTNDNEDLGKFDAKADIEIFVGYAPTKKAFRIYNRGTQIISETIHDSFQTLFFNNLVFYQTEMIGIGCFNRCSINTLILQQLSICLVQEAAAPRAKVLADSPISISISQDAPSTSIPSSQEQEHSPIISQVEPKNFKQEMTEPSWIDAIKEEIHEFERLKVWELVSYPDNMILIKLKWIYKIKTDESGG</sequence>
<evidence type="ECO:0000256" key="1">
    <source>
        <dbReference type="SAM" id="MobiDB-lite"/>
    </source>
</evidence>
<protein>
    <recommendedName>
        <fullName evidence="2">Retroviral polymerase SH3-like domain-containing protein</fullName>
    </recommendedName>
</protein>
<dbReference type="Pfam" id="PF25597">
    <property type="entry name" value="SH3_retrovirus"/>
    <property type="match status" value="1"/>
</dbReference>
<dbReference type="AlphaFoldDB" id="A0A699KPT6"/>
<proteinExistence type="predicted"/>
<comment type="caution">
    <text evidence="3">The sequence shown here is derived from an EMBL/GenBank/DDBJ whole genome shotgun (WGS) entry which is preliminary data.</text>
</comment>
<organism evidence="3">
    <name type="scientific">Tanacetum cinerariifolium</name>
    <name type="common">Dalmatian daisy</name>
    <name type="synonym">Chrysanthemum cinerariifolium</name>
    <dbReference type="NCBI Taxonomy" id="118510"/>
    <lineage>
        <taxon>Eukaryota</taxon>
        <taxon>Viridiplantae</taxon>
        <taxon>Streptophyta</taxon>
        <taxon>Embryophyta</taxon>
        <taxon>Tracheophyta</taxon>
        <taxon>Spermatophyta</taxon>
        <taxon>Magnoliopsida</taxon>
        <taxon>eudicotyledons</taxon>
        <taxon>Gunneridae</taxon>
        <taxon>Pentapetalae</taxon>
        <taxon>asterids</taxon>
        <taxon>campanulids</taxon>
        <taxon>Asterales</taxon>
        <taxon>Asteraceae</taxon>
        <taxon>Asteroideae</taxon>
        <taxon>Anthemideae</taxon>
        <taxon>Anthemidinae</taxon>
        <taxon>Tanacetum</taxon>
    </lineage>
</organism>
<feature type="compositionally biased region" description="Polar residues" evidence="1">
    <location>
        <begin position="128"/>
        <end position="139"/>
    </location>
</feature>
<dbReference type="EMBL" id="BKCJ010542147">
    <property type="protein sequence ID" value="GFB05432.1"/>
    <property type="molecule type" value="Genomic_DNA"/>
</dbReference>
<feature type="domain" description="Retroviral polymerase SH3-like" evidence="2">
    <location>
        <begin position="16"/>
        <end position="68"/>
    </location>
</feature>
<evidence type="ECO:0000313" key="3">
    <source>
        <dbReference type="EMBL" id="GFB05432.1"/>
    </source>
</evidence>
<evidence type="ECO:0000259" key="2">
    <source>
        <dbReference type="Pfam" id="PF25597"/>
    </source>
</evidence>
<feature type="non-terminal residue" evidence="3">
    <location>
        <position position="208"/>
    </location>
</feature>
<dbReference type="InterPro" id="IPR057670">
    <property type="entry name" value="SH3_retrovirus"/>
</dbReference>
<feature type="region of interest" description="Disordered" evidence="1">
    <location>
        <begin position="128"/>
        <end position="147"/>
    </location>
</feature>
<name>A0A699KPT6_TANCI</name>
<gene>
    <name evidence="3" type="ORF">Tci_677403</name>
</gene>